<protein>
    <recommendedName>
        <fullName evidence="3">SWIM-type domain-containing protein</fullName>
    </recommendedName>
</protein>
<dbReference type="STRING" id="1291518.A0A0D9NI68"/>
<gene>
    <name evidence="4" type="ORF">H634G_11070</name>
</gene>
<evidence type="ECO:0000259" key="3">
    <source>
        <dbReference type="PROSITE" id="PS50966"/>
    </source>
</evidence>
<keyword evidence="1" id="KW-0862">Zinc</keyword>
<proteinExistence type="predicted"/>
<keyword evidence="1" id="KW-0479">Metal-binding</keyword>
<reference evidence="5" key="1">
    <citation type="journal article" date="2014" name="BMC Genomics">
        <title>The genome sequence of the biocontrol fungus Metarhizium anisopliae and comparative genomics of Metarhizium species.</title>
        <authorList>
            <person name="Pattemore J.A."/>
            <person name="Hane J.K."/>
            <person name="Williams A.H."/>
            <person name="Wilson B.A."/>
            <person name="Stodart B.J."/>
            <person name="Ash G.J."/>
        </authorList>
    </citation>
    <scope>NUCLEOTIDE SEQUENCE [LARGE SCALE GENOMIC DNA]</scope>
    <source>
        <strain evidence="5">BRIP 53293</strain>
    </source>
</reference>
<dbReference type="InterPro" id="IPR007527">
    <property type="entry name" value="Znf_SWIM"/>
</dbReference>
<evidence type="ECO:0000313" key="4">
    <source>
        <dbReference type="EMBL" id="KJK73654.1"/>
    </source>
</evidence>
<sequence>MHDLNVVIRKEGGFRFRHTGTNFQSFTYQYHGSQDLMHAKSYRSTVEEEKQRDGRRMTRFPCQSKLNIRPCLQNRTLSVSIHHQWHMPYEDIELSPVVQEVINSLVSTKTPSEIYREIRQIPEGKSVTRHQVYYLWQKANAEIWQRDLDPFVSATTLLSEDSRYRDHHAVFTAGNLRALAFFASETIAKLRNAAPQLVMDSTFGTNSGGMDLFAVLAEVEGTGVPLAYCLVELLKPPQANPAEKKPVRADPGATTYIIQQFLERLKFFGFNPRCVAIDKDSSEIAAVTAVWPGVKIQLCYWHVKRAVSTRLNSSKSTNTQNHYWPEEAQKLIPDLETCWGSLPIRRPVGHRFGNCSCPSKGEKIDEIGRLEPTTKEDRDTVLEIFCRHFNLHPLIPDPNGTYKSSTTLHRECAAETYTWCKARGYYRLWAYLYVNWYCPDQWKLWARATDPAEIPTVKTTMIVESHWRTLKHDYLHRFNRPRVDLVVWVLTSRVLPDAVHRMTAISSGQFRIFKARWREAFKKQWRKEACKAVHPDKLKEYHTNPVSWVCSCKSFLHSRFLICKHIVRCFEAPSPDFFETVSRQTAYPFWSDPQLILRPECAPETEFDPDKLNGSNKVQTVALELEPESSESDEDRDGIDDDQEAVPLEVQVTEFRKMMQDVMELFEEQVAKGNEKFAERFIASHQMNRTLMDEVSHQRNMRSMPRTWGRYRHPATMYFK</sequence>
<keyword evidence="1" id="KW-0863">Zinc-finger</keyword>
<name>A0A0D9NI68_METAN</name>
<feature type="domain" description="SWIM-type" evidence="3">
    <location>
        <begin position="541"/>
        <end position="574"/>
    </location>
</feature>
<evidence type="ECO:0000256" key="2">
    <source>
        <dbReference type="SAM" id="MobiDB-lite"/>
    </source>
</evidence>
<evidence type="ECO:0000256" key="1">
    <source>
        <dbReference type="PROSITE-ProRule" id="PRU00325"/>
    </source>
</evidence>
<dbReference type="PROSITE" id="PS50966">
    <property type="entry name" value="ZF_SWIM"/>
    <property type="match status" value="1"/>
</dbReference>
<organism evidence="4 5">
    <name type="scientific">Metarhizium anisopliae BRIP 53293</name>
    <dbReference type="NCBI Taxonomy" id="1291518"/>
    <lineage>
        <taxon>Eukaryota</taxon>
        <taxon>Fungi</taxon>
        <taxon>Dikarya</taxon>
        <taxon>Ascomycota</taxon>
        <taxon>Pezizomycotina</taxon>
        <taxon>Sordariomycetes</taxon>
        <taxon>Hypocreomycetidae</taxon>
        <taxon>Hypocreales</taxon>
        <taxon>Clavicipitaceae</taxon>
        <taxon>Metarhizium</taxon>
    </lineage>
</organism>
<keyword evidence="5" id="KW-1185">Reference proteome</keyword>
<dbReference type="Proteomes" id="UP000054544">
    <property type="component" value="Unassembled WGS sequence"/>
</dbReference>
<feature type="compositionally biased region" description="Acidic residues" evidence="2">
    <location>
        <begin position="625"/>
        <end position="644"/>
    </location>
</feature>
<accession>A0A0D9NI68</accession>
<evidence type="ECO:0000313" key="5">
    <source>
        <dbReference type="Proteomes" id="UP000054544"/>
    </source>
</evidence>
<feature type="region of interest" description="Disordered" evidence="2">
    <location>
        <begin position="624"/>
        <end position="645"/>
    </location>
</feature>
<dbReference type="GO" id="GO:0008270">
    <property type="term" value="F:zinc ion binding"/>
    <property type="evidence" value="ECO:0007669"/>
    <property type="project" value="UniProtKB-KW"/>
</dbReference>
<dbReference type="AlphaFoldDB" id="A0A0D9NI68"/>
<dbReference type="EMBL" id="KE384791">
    <property type="protein sequence ID" value="KJK73654.1"/>
    <property type="molecule type" value="Genomic_DNA"/>
</dbReference>